<reference evidence="13 14" key="1">
    <citation type="submission" date="2020-08" db="EMBL/GenBank/DDBJ databases">
        <title>Genomic Encyclopedia of Type Strains, Phase IV (KMG-IV): sequencing the most valuable type-strain genomes for metagenomic binning, comparative biology and taxonomic classification.</title>
        <authorList>
            <person name="Goeker M."/>
        </authorList>
    </citation>
    <scope>NUCLEOTIDE SEQUENCE [LARGE SCALE GENOMIC DNA]</scope>
    <source>
        <strain evidence="13 14">DSM 22368</strain>
    </source>
</reference>
<evidence type="ECO:0000256" key="2">
    <source>
        <dbReference type="ARBA" id="ARBA00022448"/>
    </source>
</evidence>
<organism evidence="13 14">
    <name type="scientific">Pseudoteredinibacter isoporae</name>
    <dbReference type="NCBI Taxonomy" id="570281"/>
    <lineage>
        <taxon>Bacteria</taxon>
        <taxon>Pseudomonadati</taxon>
        <taxon>Pseudomonadota</taxon>
        <taxon>Gammaproteobacteria</taxon>
        <taxon>Cellvibrionales</taxon>
        <taxon>Cellvibrionaceae</taxon>
        <taxon>Pseudoteredinibacter</taxon>
    </lineage>
</organism>
<dbReference type="InterPro" id="IPR037066">
    <property type="entry name" value="Plug_dom_sf"/>
</dbReference>
<sequence length="885" mass="97026">MSCIPFNKTLIASSVATVALGLGSGAALAQSTEPDASAELMEEVTVKGFRSSLMLGQDLKRNAVGSQESIVAEDIADFPDLNLAESLQRIPGVTINRDNGEGRQIALRGLGADFTRTQLNGMEALATNASILDSRGSVSRTRSFDFNIFASELFNRIDVYKSSEAKLDEGGIAGTVNLRTPKPFDYDGFKGALSGKLSYAENSEEYNPRIAALVSNTWGDFGATFSVAHSQSDSVEFGHRNWQWEGFSTSSFGPDISEADQARLSDGSLAYPVANTISSVSNSQDRTGITLALQWNVSDDLLLSTDIIYGKLESDAREYNAATRGYRQINDFEVRGSSIVYAEFLDADIRNESKFNQSETEFSQFIFEADASLSDSLTAKFTAGYSKSEFDAPVHDKVYLISTGHTFSFDYRDSPEGNNTYDFDIADPSAYQLHRADTREDFISNEFTTLKADFSYEINDSSSLDFGLQYKNYESDGYERRQTVRNLEDLGISYVSGPFSTATTRNFTVADVQASFPNILAAGLNARNTDRLFTRDLTPADNIEGSAYQVEEETAALYAQYNIEVENIRANFGVRYATTDVTSSGDLLVREAGQPARFEPVSIDSSYSEILPSLNVTVDLSEELLFRFSANRNLSRPSLGDLRASANIGFAGGTIARGNPELKPFIADSFEASFEYYFGEINYVSLGVFTKDMASFVVTESSNVPYTQTGLPPELLPPGDEGRIFVITKPVNGNGATLTGVELAGQYEFGAGFGVIANVTYAESEAEHFINGEKITADLLGLSQISYNLTAYYEAENWGARISQAYRDGYLESVAGRVNDFQGVEDTTFVDASVFYNISENLKLSLEGINLTNEKLYRYQDIADHRATTVYESGSSFLLGLNYTF</sequence>
<evidence type="ECO:0000259" key="11">
    <source>
        <dbReference type="Pfam" id="PF00593"/>
    </source>
</evidence>
<evidence type="ECO:0000256" key="1">
    <source>
        <dbReference type="ARBA" id="ARBA00004571"/>
    </source>
</evidence>
<comment type="subcellular location">
    <subcellularLocation>
        <location evidence="1 8">Cell outer membrane</location>
        <topology evidence="1 8">Multi-pass membrane protein</topology>
    </subcellularLocation>
</comment>
<protein>
    <submittedName>
        <fullName evidence="13">TonB-dependent receptor</fullName>
    </submittedName>
</protein>
<keyword evidence="5 9" id="KW-0798">TonB box</keyword>
<accession>A0A7X0MWB8</accession>
<dbReference type="PANTHER" id="PTHR40980:SF3">
    <property type="entry name" value="TONB-DEPENDENT RECEPTOR-LIKE BETA-BARREL DOMAIN-CONTAINING PROTEIN"/>
    <property type="match status" value="1"/>
</dbReference>
<dbReference type="Gene3D" id="2.170.130.10">
    <property type="entry name" value="TonB-dependent receptor, plug domain"/>
    <property type="match status" value="1"/>
</dbReference>
<dbReference type="PANTHER" id="PTHR40980">
    <property type="entry name" value="PLUG DOMAIN-CONTAINING PROTEIN"/>
    <property type="match status" value="1"/>
</dbReference>
<comment type="caution">
    <text evidence="13">The sequence shown here is derived from an EMBL/GenBank/DDBJ whole genome shotgun (WGS) entry which is preliminary data.</text>
</comment>
<feature type="signal peptide" evidence="10">
    <location>
        <begin position="1"/>
        <end position="29"/>
    </location>
</feature>
<dbReference type="NCBIfam" id="TIGR01782">
    <property type="entry name" value="TonB-Xanth-Caul"/>
    <property type="match status" value="1"/>
</dbReference>
<proteinExistence type="inferred from homology"/>
<evidence type="ECO:0000259" key="12">
    <source>
        <dbReference type="Pfam" id="PF07715"/>
    </source>
</evidence>
<feature type="chain" id="PRO_5030551354" evidence="10">
    <location>
        <begin position="30"/>
        <end position="885"/>
    </location>
</feature>
<name>A0A7X0MWB8_9GAMM</name>
<dbReference type="AlphaFoldDB" id="A0A7X0MWB8"/>
<evidence type="ECO:0000256" key="7">
    <source>
        <dbReference type="ARBA" id="ARBA00023237"/>
    </source>
</evidence>
<dbReference type="InParanoid" id="A0A7X0MWB8"/>
<evidence type="ECO:0000256" key="9">
    <source>
        <dbReference type="RuleBase" id="RU003357"/>
    </source>
</evidence>
<evidence type="ECO:0000256" key="4">
    <source>
        <dbReference type="ARBA" id="ARBA00022692"/>
    </source>
</evidence>
<evidence type="ECO:0000256" key="8">
    <source>
        <dbReference type="PROSITE-ProRule" id="PRU01360"/>
    </source>
</evidence>
<dbReference type="Gene3D" id="2.40.170.20">
    <property type="entry name" value="TonB-dependent receptor, beta-barrel domain"/>
    <property type="match status" value="1"/>
</dbReference>
<keyword evidence="7 8" id="KW-0998">Cell outer membrane</keyword>
<dbReference type="InterPro" id="IPR010104">
    <property type="entry name" value="TonB_rcpt_bac"/>
</dbReference>
<dbReference type="InterPro" id="IPR000531">
    <property type="entry name" value="Beta-barrel_TonB"/>
</dbReference>
<dbReference type="InterPro" id="IPR039426">
    <property type="entry name" value="TonB-dep_rcpt-like"/>
</dbReference>
<evidence type="ECO:0000256" key="3">
    <source>
        <dbReference type="ARBA" id="ARBA00022452"/>
    </source>
</evidence>
<dbReference type="Pfam" id="PF00593">
    <property type="entry name" value="TonB_dep_Rec_b-barrel"/>
    <property type="match status" value="1"/>
</dbReference>
<evidence type="ECO:0000256" key="10">
    <source>
        <dbReference type="SAM" id="SignalP"/>
    </source>
</evidence>
<keyword evidence="6 8" id="KW-0472">Membrane</keyword>
<evidence type="ECO:0000313" key="14">
    <source>
        <dbReference type="Proteomes" id="UP000528457"/>
    </source>
</evidence>
<dbReference type="InterPro" id="IPR036942">
    <property type="entry name" value="Beta-barrel_TonB_sf"/>
</dbReference>
<evidence type="ECO:0000256" key="5">
    <source>
        <dbReference type="ARBA" id="ARBA00023077"/>
    </source>
</evidence>
<evidence type="ECO:0000256" key="6">
    <source>
        <dbReference type="ARBA" id="ARBA00023136"/>
    </source>
</evidence>
<dbReference type="PROSITE" id="PS52016">
    <property type="entry name" value="TONB_DEPENDENT_REC_3"/>
    <property type="match status" value="1"/>
</dbReference>
<dbReference type="InterPro" id="IPR012910">
    <property type="entry name" value="Plug_dom"/>
</dbReference>
<dbReference type="GO" id="GO:0009279">
    <property type="term" value="C:cell outer membrane"/>
    <property type="evidence" value="ECO:0007669"/>
    <property type="project" value="UniProtKB-SubCell"/>
</dbReference>
<dbReference type="SUPFAM" id="SSF56935">
    <property type="entry name" value="Porins"/>
    <property type="match status" value="1"/>
</dbReference>
<dbReference type="EMBL" id="JACHHT010000002">
    <property type="protein sequence ID" value="MBB6522556.1"/>
    <property type="molecule type" value="Genomic_DNA"/>
</dbReference>
<keyword evidence="14" id="KW-1185">Reference proteome</keyword>
<feature type="domain" description="TonB-dependent receptor-like beta-barrel" evidence="11">
    <location>
        <begin position="411"/>
        <end position="851"/>
    </location>
</feature>
<keyword evidence="4 8" id="KW-0812">Transmembrane</keyword>
<comment type="similarity">
    <text evidence="8 9">Belongs to the TonB-dependent receptor family.</text>
</comment>
<dbReference type="RefSeq" id="WP_166845663.1">
    <property type="nucleotide sequence ID" value="NZ_JAAONY010000002.1"/>
</dbReference>
<keyword evidence="2 8" id="KW-0813">Transport</keyword>
<keyword evidence="13" id="KW-0675">Receptor</keyword>
<keyword evidence="3 8" id="KW-1134">Transmembrane beta strand</keyword>
<dbReference type="Pfam" id="PF07715">
    <property type="entry name" value="Plug"/>
    <property type="match status" value="1"/>
</dbReference>
<dbReference type="CDD" id="cd01347">
    <property type="entry name" value="ligand_gated_channel"/>
    <property type="match status" value="1"/>
</dbReference>
<gene>
    <name evidence="13" type="ORF">HNR48_002841</name>
</gene>
<evidence type="ECO:0000313" key="13">
    <source>
        <dbReference type="EMBL" id="MBB6522556.1"/>
    </source>
</evidence>
<feature type="domain" description="TonB-dependent receptor plug" evidence="12">
    <location>
        <begin position="60"/>
        <end position="175"/>
    </location>
</feature>
<dbReference type="Proteomes" id="UP000528457">
    <property type="component" value="Unassembled WGS sequence"/>
</dbReference>
<keyword evidence="10" id="KW-0732">Signal</keyword>